<evidence type="ECO:0000313" key="1">
    <source>
        <dbReference type="EMBL" id="CAB5223988.1"/>
    </source>
</evidence>
<evidence type="ECO:0008006" key="2">
    <source>
        <dbReference type="Google" id="ProtNLM"/>
    </source>
</evidence>
<sequence length="674" mass="77399">MDNQNTKLISSPKSSNALQVNLSEYVKILPVEKEDKKGWVNYGENNSYPNYIIELYRESPVHGALINSIAFMIAGNGIETSIQSVGEEIERLKLEKILFPIAIDLKMQGGCYLEIIYSLDRTTISEVNYLPYENCRLSKSPDEEVNGVWYSNDWKDIRKKRNIPEYIPFFDINKAEDESKQILFFHIENCGAGYYPKPDYIQSINWIELTRHISEYHVNNILNGLFPSFMIHFMNGDQSPEAKSRIKEDWEEMISGVQNAGKFIMTFNEDESRAPRVDTFPVTDADKQYQYLSDEATKQIMIGHRVTSPLLFGIRDNGGLGSNKDEMKSALAIFNTYVIKPYQDMIIEALGLIIESMGLPNDITIKKKTLWEEEILDSKKLPGETTSATPQSVATQALNGAQITSLLDIITQTTAKVLSIPSAKAITRASFPFLTDQQINDIFDNLSNVIINPEQVLQEEEKKKIELKTNQLDDDSPDMTEEDEQEWLNHLSNCGELIDTDEWELVDIEKIDMKKEERLTELRKMESLFTKGFSNPGDKSVMDIGLFKVRYSYSENLSENSRNFCRKMVSASKQGLKYRYEDINNMSEWGINNQFAKAGEDSYSIWLWKGGKHCHHRWIREIYKRKRMKGRFLPNDGIKNDEIISAIRALEEGVSFKDLKYGWAKASTPTIDLE</sequence>
<name>A0A6J7X0L8_9CAUD</name>
<reference evidence="1" key="1">
    <citation type="submission" date="2020-05" db="EMBL/GenBank/DDBJ databases">
        <authorList>
            <person name="Chiriac C."/>
            <person name="Salcher M."/>
            <person name="Ghai R."/>
            <person name="Kavagutti S V."/>
        </authorList>
    </citation>
    <scope>NUCLEOTIDE SEQUENCE</scope>
</reference>
<accession>A0A6J7X0L8</accession>
<proteinExistence type="predicted"/>
<protein>
    <recommendedName>
        <fullName evidence="2">Portal protein</fullName>
    </recommendedName>
</protein>
<dbReference type="EMBL" id="LR798330">
    <property type="protein sequence ID" value="CAB5223988.1"/>
    <property type="molecule type" value="Genomic_DNA"/>
</dbReference>
<gene>
    <name evidence="1" type="ORF">UFOVP386_16</name>
</gene>
<organism evidence="1">
    <name type="scientific">uncultured Caudovirales phage</name>
    <dbReference type="NCBI Taxonomy" id="2100421"/>
    <lineage>
        <taxon>Viruses</taxon>
        <taxon>Duplodnaviria</taxon>
        <taxon>Heunggongvirae</taxon>
        <taxon>Uroviricota</taxon>
        <taxon>Caudoviricetes</taxon>
        <taxon>Peduoviridae</taxon>
        <taxon>Maltschvirus</taxon>
        <taxon>Maltschvirus maltsch</taxon>
    </lineage>
</organism>